<reference evidence="2 3" key="1">
    <citation type="journal article" date="2020" name="ISME J.">
        <title>Uncovering the hidden diversity of litter-decomposition mechanisms in mushroom-forming fungi.</title>
        <authorList>
            <person name="Floudas D."/>
            <person name="Bentzer J."/>
            <person name="Ahren D."/>
            <person name="Johansson T."/>
            <person name="Persson P."/>
            <person name="Tunlid A."/>
        </authorList>
    </citation>
    <scope>NUCLEOTIDE SEQUENCE [LARGE SCALE GENOMIC DNA]</scope>
    <source>
        <strain evidence="2 3">CBS 661.87</strain>
    </source>
</reference>
<dbReference type="GO" id="GO:0004741">
    <property type="term" value="F:[pyruvate dehydrogenase (acetyl-transferring)]-phosphatase activity"/>
    <property type="evidence" value="ECO:0007669"/>
    <property type="project" value="TreeGrafter"/>
</dbReference>
<comment type="caution">
    <text evidence="2">The sequence shown here is derived from an EMBL/GenBank/DDBJ whole genome shotgun (WGS) entry which is preliminary data.</text>
</comment>
<evidence type="ECO:0000313" key="3">
    <source>
        <dbReference type="Proteomes" id="UP000565441"/>
    </source>
</evidence>
<name>A0A8H5HPE4_9AGAR</name>
<dbReference type="InterPro" id="IPR036457">
    <property type="entry name" value="PPM-type-like_dom_sf"/>
</dbReference>
<dbReference type="AlphaFoldDB" id="A0A8H5HPE4"/>
<feature type="domain" description="PPM-type phosphatase" evidence="1">
    <location>
        <begin position="92"/>
        <end position="498"/>
    </location>
</feature>
<sequence>MFRHQSGSRQSGQSPWFTRLYRRRHIVGVSAAALGTIYYSWRTIHADESPRDARLERPSIEPSTHPDEVYINTKLSALSSSATFMGDTGISRFDVISIPNVIPGQNASLLSSVRLVTDTSWTLFTLYDGFDGWENVDAVSSRLVSALLDGLLGILAKYEPPAEHIEVGVVPDVELALEPFDDAINKKIKDIFIEVDNNIVHKPFDFSSGPPSKSSVSAALGAALSGSSAILAFYDMDPRILRVALTGNSRAVLGRRARTNNGKSSYEVHILTADQTCDSALEAARLLPKNPGESEPHVFSHGLSRAFGVAALKWSHEMQERLHREYLGEIPLAHVHVKTPPPYLSAEPEITTIQIKPGDFMVMASHGLWSSLTNEEVVGLVGLWLNRDMAVKSDTPPLPADGIEPRDLPVSLGTDDTVMYSRWRAEKKFLCTDNNAAGHLARNALGGANVGLTASLLALEPPRARKFRFSAIPKCLLQGTDCLHPLVRDNINMTVIFFDDK</sequence>
<dbReference type="Proteomes" id="UP000565441">
    <property type="component" value="Unassembled WGS sequence"/>
</dbReference>
<dbReference type="SUPFAM" id="SSF81606">
    <property type="entry name" value="PP2C-like"/>
    <property type="match status" value="1"/>
</dbReference>
<dbReference type="PANTHER" id="PTHR13832:SF792">
    <property type="entry name" value="GM14286P"/>
    <property type="match status" value="1"/>
</dbReference>
<keyword evidence="3" id="KW-1185">Reference proteome</keyword>
<evidence type="ECO:0000259" key="1">
    <source>
        <dbReference type="PROSITE" id="PS51746"/>
    </source>
</evidence>
<proteinExistence type="predicted"/>
<dbReference type="InterPro" id="IPR015655">
    <property type="entry name" value="PP2C"/>
</dbReference>
<dbReference type="Gene3D" id="3.60.40.10">
    <property type="entry name" value="PPM-type phosphatase domain"/>
    <property type="match status" value="1"/>
</dbReference>
<dbReference type="GO" id="GO:0005739">
    <property type="term" value="C:mitochondrion"/>
    <property type="evidence" value="ECO:0007669"/>
    <property type="project" value="TreeGrafter"/>
</dbReference>
<evidence type="ECO:0000313" key="2">
    <source>
        <dbReference type="EMBL" id="KAF5387166.1"/>
    </source>
</evidence>
<dbReference type="EMBL" id="JAACJP010000002">
    <property type="protein sequence ID" value="KAF5387166.1"/>
    <property type="molecule type" value="Genomic_DNA"/>
</dbReference>
<dbReference type="SMART" id="SM00332">
    <property type="entry name" value="PP2Cc"/>
    <property type="match status" value="1"/>
</dbReference>
<dbReference type="OrthoDB" id="420076at2759"/>
<organism evidence="2 3">
    <name type="scientific">Tricholomella constricta</name>
    <dbReference type="NCBI Taxonomy" id="117010"/>
    <lineage>
        <taxon>Eukaryota</taxon>
        <taxon>Fungi</taxon>
        <taxon>Dikarya</taxon>
        <taxon>Basidiomycota</taxon>
        <taxon>Agaricomycotina</taxon>
        <taxon>Agaricomycetes</taxon>
        <taxon>Agaricomycetidae</taxon>
        <taxon>Agaricales</taxon>
        <taxon>Tricholomatineae</taxon>
        <taxon>Lyophyllaceae</taxon>
        <taxon>Tricholomella</taxon>
    </lineage>
</organism>
<dbReference type="PROSITE" id="PS51746">
    <property type="entry name" value="PPM_2"/>
    <property type="match status" value="1"/>
</dbReference>
<dbReference type="Pfam" id="PF00481">
    <property type="entry name" value="PP2C"/>
    <property type="match status" value="1"/>
</dbReference>
<gene>
    <name evidence="2" type="ORF">D9615_002097</name>
</gene>
<dbReference type="CDD" id="cd00143">
    <property type="entry name" value="PP2Cc"/>
    <property type="match status" value="1"/>
</dbReference>
<dbReference type="PANTHER" id="PTHR13832">
    <property type="entry name" value="PROTEIN PHOSPHATASE 2C"/>
    <property type="match status" value="1"/>
</dbReference>
<dbReference type="InterPro" id="IPR001932">
    <property type="entry name" value="PPM-type_phosphatase-like_dom"/>
</dbReference>
<protein>
    <recommendedName>
        <fullName evidence="1">PPM-type phosphatase domain-containing protein</fullName>
    </recommendedName>
</protein>
<accession>A0A8H5HPE4</accession>